<reference evidence="2 3" key="1">
    <citation type="submission" date="2017-08" db="EMBL/GenBank/DDBJ databases">
        <title>Infants hospitalized years apart are colonized by the same room-sourced microbial strains.</title>
        <authorList>
            <person name="Brooks B."/>
            <person name="Olm M.R."/>
            <person name="Firek B.A."/>
            <person name="Baker R."/>
            <person name="Thomas B.C."/>
            <person name="Morowitz M.J."/>
            <person name="Banfield J.F."/>
        </authorList>
    </citation>
    <scope>NUCLEOTIDE SEQUENCE [LARGE SCALE GENOMIC DNA]</scope>
    <source>
        <strain evidence="2">S2_005_003_R2_41</strain>
    </source>
</reference>
<keyword evidence="2" id="KW-0436">Ligase</keyword>
<dbReference type="AlphaFoldDB" id="A0A2W5PMY9"/>
<feature type="non-terminal residue" evidence="2">
    <location>
        <position position="105"/>
    </location>
</feature>
<dbReference type="InterPro" id="IPR000873">
    <property type="entry name" value="AMP-dep_synth/lig_dom"/>
</dbReference>
<dbReference type="InterPro" id="IPR050237">
    <property type="entry name" value="ATP-dep_AMP-bd_enzyme"/>
</dbReference>
<comment type="caution">
    <text evidence="2">The sequence shown here is derived from an EMBL/GenBank/DDBJ whole genome shotgun (WGS) entry which is preliminary data.</text>
</comment>
<name>A0A2W5PMY9_VARPD</name>
<organism evidence="2 3">
    <name type="scientific">Variovorax paradoxus</name>
    <dbReference type="NCBI Taxonomy" id="34073"/>
    <lineage>
        <taxon>Bacteria</taxon>
        <taxon>Pseudomonadati</taxon>
        <taxon>Pseudomonadota</taxon>
        <taxon>Betaproteobacteria</taxon>
        <taxon>Burkholderiales</taxon>
        <taxon>Comamonadaceae</taxon>
        <taxon>Variovorax</taxon>
    </lineage>
</organism>
<protein>
    <submittedName>
        <fullName evidence="2">Long-chain fatty acid--CoA ligase</fullName>
    </submittedName>
</protein>
<dbReference type="EMBL" id="QFPP01000558">
    <property type="protein sequence ID" value="PZQ64145.1"/>
    <property type="molecule type" value="Genomic_DNA"/>
</dbReference>
<dbReference type="PANTHER" id="PTHR43767">
    <property type="entry name" value="LONG-CHAIN-FATTY-ACID--COA LIGASE"/>
    <property type="match status" value="1"/>
</dbReference>
<dbReference type="InterPro" id="IPR042099">
    <property type="entry name" value="ANL_N_sf"/>
</dbReference>
<sequence>MPLYGLMQDRPLLISSLIEHAARFHPDVDIVSRLPEGGTHRTTWAGIRRDACRVAHALKQLGVGQGDRVGTLAWNSYRHLSMYFGVSGAGSVLHTVNPRLFPEQI</sequence>
<accession>A0A2W5PMY9</accession>
<feature type="domain" description="AMP-dependent synthetase/ligase" evidence="1">
    <location>
        <begin position="19"/>
        <end position="105"/>
    </location>
</feature>
<proteinExistence type="predicted"/>
<dbReference type="Pfam" id="PF00501">
    <property type="entry name" value="AMP-binding"/>
    <property type="match status" value="1"/>
</dbReference>
<dbReference type="SUPFAM" id="SSF56801">
    <property type="entry name" value="Acetyl-CoA synthetase-like"/>
    <property type="match status" value="1"/>
</dbReference>
<dbReference type="PANTHER" id="PTHR43767:SF11">
    <property type="entry name" value="MEDIUM-CHAIN-FATTY-ACID--COA LIGASE"/>
    <property type="match status" value="1"/>
</dbReference>
<dbReference type="Gene3D" id="3.40.50.12780">
    <property type="entry name" value="N-terminal domain of ligase-like"/>
    <property type="match status" value="1"/>
</dbReference>
<gene>
    <name evidence="2" type="ORF">DI563_26965</name>
</gene>
<dbReference type="Proteomes" id="UP000249135">
    <property type="component" value="Unassembled WGS sequence"/>
</dbReference>
<evidence type="ECO:0000313" key="2">
    <source>
        <dbReference type="EMBL" id="PZQ64145.1"/>
    </source>
</evidence>
<dbReference type="GO" id="GO:0016874">
    <property type="term" value="F:ligase activity"/>
    <property type="evidence" value="ECO:0007669"/>
    <property type="project" value="UniProtKB-KW"/>
</dbReference>
<evidence type="ECO:0000259" key="1">
    <source>
        <dbReference type="Pfam" id="PF00501"/>
    </source>
</evidence>
<evidence type="ECO:0000313" key="3">
    <source>
        <dbReference type="Proteomes" id="UP000249135"/>
    </source>
</evidence>